<dbReference type="STRING" id="402600.SAMN05216188_10432"/>
<organism evidence="1 2">
    <name type="scientific">Lentzea xinjiangensis</name>
    <dbReference type="NCBI Taxonomy" id="402600"/>
    <lineage>
        <taxon>Bacteria</taxon>
        <taxon>Bacillati</taxon>
        <taxon>Actinomycetota</taxon>
        <taxon>Actinomycetes</taxon>
        <taxon>Pseudonocardiales</taxon>
        <taxon>Pseudonocardiaceae</taxon>
        <taxon>Lentzea</taxon>
    </lineage>
</organism>
<sequence>MVLARVRTVAEDGRRHLSVVRDGEPPPTPGRACLVHSGGEWWKGAVRWEGTRREDGLWWGEVTYLRDGREVVEVRSQHDLRAR</sequence>
<proteinExistence type="predicted"/>
<name>A0A1H9HGC2_9PSEU</name>
<dbReference type="AlphaFoldDB" id="A0A1H9HGC2"/>
<dbReference type="Proteomes" id="UP000199352">
    <property type="component" value="Unassembled WGS sequence"/>
</dbReference>
<evidence type="ECO:0000313" key="2">
    <source>
        <dbReference type="Proteomes" id="UP000199352"/>
    </source>
</evidence>
<evidence type="ECO:0008006" key="3">
    <source>
        <dbReference type="Google" id="ProtNLM"/>
    </source>
</evidence>
<dbReference type="EMBL" id="FOFR01000004">
    <property type="protein sequence ID" value="SEQ61411.1"/>
    <property type="molecule type" value="Genomic_DNA"/>
</dbReference>
<accession>A0A1H9HGC2</accession>
<keyword evidence="2" id="KW-1185">Reference proteome</keyword>
<protein>
    <recommendedName>
        <fullName evidence="3">Agenet domain-containing protein</fullName>
    </recommendedName>
</protein>
<evidence type="ECO:0000313" key="1">
    <source>
        <dbReference type="EMBL" id="SEQ61411.1"/>
    </source>
</evidence>
<gene>
    <name evidence="1" type="ORF">SAMN05216188_10432</name>
</gene>
<reference evidence="2" key="1">
    <citation type="submission" date="2016-10" db="EMBL/GenBank/DDBJ databases">
        <authorList>
            <person name="Varghese N."/>
            <person name="Submissions S."/>
        </authorList>
    </citation>
    <scope>NUCLEOTIDE SEQUENCE [LARGE SCALE GENOMIC DNA]</scope>
    <source>
        <strain evidence="2">CGMCC 4.3525</strain>
    </source>
</reference>